<evidence type="ECO:0000313" key="3">
    <source>
        <dbReference type="EMBL" id="SEH38749.1"/>
    </source>
</evidence>
<proteinExistence type="predicted"/>
<dbReference type="InterPro" id="IPR036869">
    <property type="entry name" value="J_dom_sf"/>
</dbReference>
<protein>
    <submittedName>
        <fullName evidence="3">DnaJ domain-containing protein</fullName>
    </submittedName>
</protein>
<feature type="transmembrane region" description="Helical" evidence="1">
    <location>
        <begin position="257"/>
        <end position="275"/>
    </location>
</feature>
<dbReference type="SUPFAM" id="SSF46565">
    <property type="entry name" value="Chaperone J-domain"/>
    <property type="match status" value="1"/>
</dbReference>
<dbReference type="RefSeq" id="WP_257301242.1">
    <property type="nucleotide sequence ID" value="NZ_FNWT01000001.1"/>
</dbReference>
<name>A0A1H6HX25_9ACTN</name>
<feature type="domain" description="J" evidence="2">
    <location>
        <begin position="11"/>
        <end position="85"/>
    </location>
</feature>
<comment type="caution">
    <text evidence="3">The sequence shown here is derived from an EMBL/GenBank/DDBJ whole genome shotgun (WGS) entry which is preliminary data.</text>
</comment>
<feature type="transmembrane region" description="Helical" evidence="1">
    <location>
        <begin position="146"/>
        <end position="167"/>
    </location>
</feature>
<dbReference type="EMBL" id="FNWT01000001">
    <property type="protein sequence ID" value="SEH38749.1"/>
    <property type="molecule type" value="Genomic_DNA"/>
</dbReference>
<keyword evidence="1" id="KW-0812">Transmembrane</keyword>
<feature type="transmembrane region" description="Helical" evidence="1">
    <location>
        <begin position="187"/>
        <end position="209"/>
    </location>
</feature>
<evidence type="ECO:0000256" key="1">
    <source>
        <dbReference type="SAM" id="Phobius"/>
    </source>
</evidence>
<feature type="transmembrane region" description="Helical" evidence="1">
    <location>
        <begin position="295"/>
        <end position="315"/>
    </location>
</feature>
<dbReference type="Pfam" id="PF00226">
    <property type="entry name" value="DnaJ"/>
    <property type="match status" value="1"/>
</dbReference>
<keyword evidence="4" id="KW-1185">Reference proteome</keyword>
<dbReference type="PROSITE" id="PS50076">
    <property type="entry name" value="DNAJ_2"/>
    <property type="match status" value="1"/>
</dbReference>
<accession>A0A1H6HX25</accession>
<sequence>MARKQDMTQSEAEKILDLPERYDKRALRKSFMALAQKYHPDNAAANGISPDEAQCKMTQVNKAYALLKTYFEDNAEATLHRDMMGGEEGRYGVGVHFSPTGQKVGKTQVDDSLFWDKDGNPRSAVAEKNANDAVDAAPGTHRLRRFLLGPVFLRVAFVALLALLWWAVSPVLPANAARFNVGVDASLLDYVGWLAAFLYPTYFLVYELLAGHISGSVREAINGLISLQTRVHVNIRPSGSYTSELTSLIQKQWYGPLELPLAGFLVALALSYPLGGDALVAGWPWQKVLLMAGGAFFGIDGLLGCFGSGFVTGVARSLGNAVEKRYVTMRMNMLKRCGQWASAKHAR</sequence>
<reference evidence="3 4" key="1">
    <citation type="submission" date="2016-10" db="EMBL/GenBank/DDBJ databases">
        <authorList>
            <person name="Varghese N."/>
            <person name="Submissions S."/>
        </authorList>
    </citation>
    <scope>NUCLEOTIDE SEQUENCE [LARGE SCALE GENOMIC DNA]</scope>
    <source>
        <strain evidence="3 4">WCP15</strain>
    </source>
</reference>
<keyword evidence="1" id="KW-0472">Membrane</keyword>
<keyword evidence="1" id="KW-1133">Transmembrane helix</keyword>
<dbReference type="Gene3D" id="1.10.287.110">
    <property type="entry name" value="DnaJ domain"/>
    <property type="match status" value="1"/>
</dbReference>
<evidence type="ECO:0000259" key="2">
    <source>
        <dbReference type="PROSITE" id="PS50076"/>
    </source>
</evidence>
<dbReference type="InterPro" id="IPR001623">
    <property type="entry name" value="DnaJ_domain"/>
</dbReference>
<organism evidence="3 4">
    <name type="scientific">Parafannyhessea umbonata</name>
    <dbReference type="NCBI Taxonomy" id="604330"/>
    <lineage>
        <taxon>Bacteria</taxon>
        <taxon>Bacillati</taxon>
        <taxon>Actinomycetota</taxon>
        <taxon>Coriobacteriia</taxon>
        <taxon>Coriobacteriales</taxon>
        <taxon>Atopobiaceae</taxon>
        <taxon>Parafannyhessea</taxon>
    </lineage>
</organism>
<evidence type="ECO:0000313" key="4">
    <source>
        <dbReference type="Proteomes" id="UP000199135"/>
    </source>
</evidence>
<dbReference type="CDD" id="cd06257">
    <property type="entry name" value="DnaJ"/>
    <property type="match status" value="1"/>
</dbReference>
<dbReference type="Proteomes" id="UP000199135">
    <property type="component" value="Unassembled WGS sequence"/>
</dbReference>
<gene>
    <name evidence="3" type="ORF">SAMN05216447_101269</name>
</gene>